<keyword evidence="2" id="KW-1185">Reference proteome</keyword>
<dbReference type="EMBL" id="BAAABZ010000046">
    <property type="protein sequence ID" value="GAA0540930.1"/>
    <property type="molecule type" value="Genomic_DNA"/>
</dbReference>
<sequence length="45" mass="5085">MEIASDPHYLAAVAAEINDRPRKIHDWMKPGEIFTELLETDASTT</sequence>
<dbReference type="GeneID" id="97430250"/>
<evidence type="ECO:0008006" key="3">
    <source>
        <dbReference type="Google" id="ProtNLM"/>
    </source>
</evidence>
<organism evidence="1 2">
    <name type="scientific">Streptomyces mordarskii</name>
    <dbReference type="NCBI Taxonomy" id="1226758"/>
    <lineage>
        <taxon>Bacteria</taxon>
        <taxon>Bacillati</taxon>
        <taxon>Actinomycetota</taxon>
        <taxon>Actinomycetes</taxon>
        <taxon>Kitasatosporales</taxon>
        <taxon>Streptomycetaceae</taxon>
        <taxon>Streptomyces</taxon>
    </lineage>
</organism>
<evidence type="ECO:0000313" key="2">
    <source>
        <dbReference type="Proteomes" id="UP001501576"/>
    </source>
</evidence>
<protein>
    <recommendedName>
        <fullName evidence="3">Transposase</fullName>
    </recommendedName>
</protein>
<accession>A0ABN1DDW2</accession>
<proteinExistence type="predicted"/>
<reference evidence="1 2" key="1">
    <citation type="journal article" date="2019" name="Int. J. Syst. Evol. Microbiol.">
        <title>The Global Catalogue of Microorganisms (GCM) 10K type strain sequencing project: providing services to taxonomists for standard genome sequencing and annotation.</title>
        <authorList>
            <consortium name="The Broad Institute Genomics Platform"/>
            <consortium name="The Broad Institute Genome Sequencing Center for Infectious Disease"/>
            <person name="Wu L."/>
            <person name="Ma J."/>
        </authorList>
    </citation>
    <scope>NUCLEOTIDE SEQUENCE [LARGE SCALE GENOMIC DNA]</scope>
    <source>
        <strain evidence="1 2">JCM 5052</strain>
    </source>
</reference>
<comment type="caution">
    <text evidence="1">The sequence shown here is derived from an EMBL/GenBank/DDBJ whole genome shotgun (WGS) entry which is preliminary data.</text>
</comment>
<evidence type="ECO:0000313" key="1">
    <source>
        <dbReference type="EMBL" id="GAA0540930.1"/>
    </source>
</evidence>
<dbReference type="Proteomes" id="UP001501576">
    <property type="component" value="Unassembled WGS sequence"/>
</dbReference>
<name>A0ABN1DDW2_9ACTN</name>
<gene>
    <name evidence="1" type="ORF">GCM10010390_48650</name>
</gene>
<dbReference type="RefSeq" id="WP_161500516.1">
    <property type="nucleotide sequence ID" value="NZ_BAAABZ010000046.1"/>
</dbReference>